<evidence type="ECO:0000313" key="2">
    <source>
        <dbReference type="EMBL" id="KAK8748606.1"/>
    </source>
</evidence>
<protein>
    <submittedName>
        <fullName evidence="2">Uncharacterized protein</fullName>
    </submittedName>
</protein>
<keyword evidence="3" id="KW-1185">Reference proteome</keyword>
<evidence type="ECO:0000256" key="1">
    <source>
        <dbReference type="SAM" id="MobiDB-lite"/>
    </source>
</evidence>
<feature type="region of interest" description="Disordered" evidence="1">
    <location>
        <begin position="54"/>
        <end position="75"/>
    </location>
</feature>
<evidence type="ECO:0000313" key="3">
    <source>
        <dbReference type="Proteomes" id="UP001445076"/>
    </source>
</evidence>
<organism evidence="2 3">
    <name type="scientific">Cherax quadricarinatus</name>
    <name type="common">Australian red claw crayfish</name>
    <dbReference type="NCBI Taxonomy" id="27406"/>
    <lineage>
        <taxon>Eukaryota</taxon>
        <taxon>Metazoa</taxon>
        <taxon>Ecdysozoa</taxon>
        <taxon>Arthropoda</taxon>
        <taxon>Crustacea</taxon>
        <taxon>Multicrustacea</taxon>
        <taxon>Malacostraca</taxon>
        <taxon>Eumalacostraca</taxon>
        <taxon>Eucarida</taxon>
        <taxon>Decapoda</taxon>
        <taxon>Pleocyemata</taxon>
        <taxon>Astacidea</taxon>
        <taxon>Parastacoidea</taxon>
        <taxon>Parastacidae</taxon>
        <taxon>Cherax</taxon>
    </lineage>
</organism>
<sequence>MSGKTSLSKIKVSKESLCEINETGEYYIVFPGLKDLSLARVIFRIEDENGSAVETESESTVKTVFGEPRPEMDNLPLDRAVSRTIADTESRLESTSETRAQAVVNSIA</sequence>
<dbReference type="AlphaFoldDB" id="A0AAW0Y9F3"/>
<accession>A0AAW0Y9F3</accession>
<proteinExistence type="predicted"/>
<comment type="caution">
    <text evidence="2">The sequence shown here is derived from an EMBL/GenBank/DDBJ whole genome shotgun (WGS) entry which is preliminary data.</text>
</comment>
<reference evidence="2 3" key="1">
    <citation type="journal article" date="2024" name="BMC Genomics">
        <title>Genome assembly of redclaw crayfish (Cherax quadricarinatus) provides insights into its immune adaptation and hypoxia tolerance.</title>
        <authorList>
            <person name="Liu Z."/>
            <person name="Zheng J."/>
            <person name="Li H."/>
            <person name="Fang K."/>
            <person name="Wang S."/>
            <person name="He J."/>
            <person name="Zhou D."/>
            <person name="Weng S."/>
            <person name="Chi M."/>
            <person name="Gu Z."/>
            <person name="He J."/>
            <person name="Li F."/>
            <person name="Wang M."/>
        </authorList>
    </citation>
    <scope>NUCLEOTIDE SEQUENCE [LARGE SCALE GENOMIC DNA]</scope>
    <source>
        <strain evidence="2">ZL_2023a</strain>
    </source>
</reference>
<dbReference type="Proteomes" id="UP001445076">
    <property type="component" value="Unassembled WGS sequence"/>
</dbReference>
<gene>
    <name evidence="2" type="ORF">OTU49_015888</name>
</gene>
<name>A0AAW0Y9F3_CHEQU</name>
<dbReference type="EMBL" id="JARKIK010000011">
    <property type="protein sequence ID" value="KAK8748606.1"/>
    <property type="molecule type" value="Genomic_DNA"/>
</dbReference>